<gene>
    <name evidence="1" type="ORF">MKS91_02870</name>
</gene>
<evidence type="ECO:0000313" key="1">
    <source>
        <dbReference type="EMBL" id="MCP8352228.1"/>
    </source>
</evidence>
<sequence length="255" mass="28794">MGYDITLHPISKEQVNHYVLEPFYNRALVESRINALSTDEDTICFLKETYDDAYESSDSSQHIDCLALSHLAACVSSYIHSYWYSRNVCFSFLIKDNLCPSIFQPLSTCTNDSRLIRRMRHKKFHIVENYMCSGFAPEDKISELADSLIPSIQEAAKRVEGQQLDFVKSQRTALSYVKIMLGSGQEITTPFDEPLGKIEDLLSGDTLWGMKQVLNYCKKHNLGLIEASDLVIPVVDSSAGNPDNFNAAFLNTPEE</sequence>
<dbReference type="Proteomes" id="UP001320768">
    <property type="component" value="Unassembled WGS sequence"/>
</dbReference>
<protein>
    <submittedName>
        <fullName evidence="1">Uncharacterized protein</fullName>
    </submittedName>
</protein>
<evidence type="ECO:0000313" key="2">
    <source>
        <dbReference type="Proteomes" id="UP001320768"/>
    </source>
</evidence>
<accession>A0ABT1L782</accession>
<comment type="caution">
    <text evidence="1">The sequence shown here is derived from an EMBL/GenBank/DDBJ whole genome shotgun (WGS) entry which is preliminary data.</text>
</comment>
<dbReference type="EMBL" id="JAKUDN010000002">
    <property type="protein sequence ID" value="MCP8352228.1"/>
    <property type="molecule type" value="Genomic_DNA"/>
</dbReference>
<organism evidence="1 2">
    <name type="scientific">Candidatus Synchoanobacter obligatus</name>
    <dbReference type="NCBI Taxonomy" id="2919597"/>
    <lineage>
        <taxon>Bacteria</taxon>
        <taxon>Pseudomonadati</taxon>
        <taxon>Pseudomonadota</taxon>
        <taxon>Gammaproteobacteria</taxon>
        <taxon>Candidatus Comchoanobacterales</taxon>
        <taxon>Candidatus Comchoanobacteraceae</taxon>
        <taxon>Candidatus Synchoanobacter</taxon>
    </lineage>
</organism>
<keyword evidence="2" id="KW-1185">Reference proteome</keyword>
<reference evidence="1 2" key="1">
    <citation type="journal article" date="2022" name="Nat. Microbiol.">
        <title>The microbiome of a bacterivorous marine choanoflagellate contains a resource-demanding obligate bacterial associate.</title>
        <authorList>
            <person name="Needham D.M."/>
            <person name="Poirier C."/>
            <person name="Bachy C."/>
            <person name="George E.E."/>
            <person name="Wilken S."/>
            <person name="Yung C.C.M."/>
            <person name="Limardo A.J."/>
            <person name="Morando M."/>
            <person name="Sudek L."/>
            <person name="Malmstrom R.R."/>
            <person name="Keeling P.J."/>
            <person name="Santoro A.E."/>
            <person name="Worden A.Z."/>
        </authorList>
    </citation>
    <scope>NUCLEOTIDE SEQUENCE [LARGE SCALE GENOMIC DNA]</scope>
    <source>
        <strain evidence="1 2">Comchoano-2</strain>
    </source>
</reference>
<name>A0ABT1L782_9GAMM</name>
<proteinExistence type="predicted"/>
<dbReference type="RefSeq" id="WP_258569336.1">
    <property type="nucleotide sequence ID" value="NZ_JAKUDN010000002.1"/>
</dbReference>